<dbReference type="InterPro" id="IPR016047">
    <property type="entry name" value="M23ase_b-sheet_dom"/>
</dbReference>
<gene>
    <name evidence="4" type="ORF">H9895_04610</name>
</gene>
<keyword evidence="2" id="KW-1133">Transmembrane helix</keyword>
<dbReference type="AlphaFoldDB" id="A0A9D1PLN6"/>
<dbReference type="PANTHER" id="PTHR21666">
    <property type="entry name" value="PEPTIDASE-RELATED"/>
    <property type="match status" value="1"/>
</dbReference>
<feature type="domain" description="M23ase beta-sheet core" evidence="3">
    <location>
        <begin position="121"/>
        <end position="218"/>
    </location>
</feature>
<keyword evidence="2" id="KW-0472">Membrane</keyword>
<accession>A0A9D1PLN6</accession>
<dbReference type="Gene3D" id="2.70.70.10">
    <property type="entry name" value="Glucose Permease (Domain IIA)"/>
    <property type="match status" value="1"/>
</dbReference>
<keyword evidence="2" id="KW-0812">Transmembrane</keyword>
<reference evidence="4" key="1">
    <citation type="journal article" date="2021" name="PeerJ">
        <title>Extensive microbial diversity within the chicken gut microbiome revealed by metagenomics and culture.</title>
        <authorList>
            <person name="Gilroy R."/>
            <person name="Ravi A."/>
            <person name="Getino M."/>
            <person name="Pursley I."/>
            <person name="Horton D.L."/>
            <person name="Alikhan N.F."/>
            <person name="Baker D."/>
            <person name="Gharbi K."/>
            <person name="Hall N."/>
            <person name="Watson M."/>
            <person name="Adriaenssens E.M."/>
            <person name="Foster-Nyarko E."/>
            <person name="Jarju S."/>
            <person name="Secka A."/>
            <person name="Antonio M."/>
            <person name="Oren A."/>
            <person name="Chaudhuri R.R."/>
            <person name="La Ragione R."/>
            <person name="Hildebrand F."/>
            <person name="Pallen M.J."/>
        </authorList>
    </citation>
    <scope>NUCLEOTIDE SEQUENCE</scope>
    <source>
        <strain evidence="4">CHK169-2315</strain>
    </source>
</reference>
<dbReference type="InterPro" id="IPR050570">
    <property type="entry name" value="Cell_wall_metabolism_enzyme"/>
</dbReference>
<feature type="transmembrane region" description="Helical" evidence="2">
    <location>
        <begin position="21"/>
        <end position="40"/>
    </location>
</feature>
<dbReference type="GO" id="GO:0004222">
    <property type="term" value="F:metalloendopeptidase activity"/>
    <property type="evidence" value="ECO:0007669"/>
    <property type="project" value="TreeGrafter"/>
</dbReference>
<name>A0A9D1PLN6_9BACI</name>
<dbReference type="InterPro" id="IPR011055">
    <property type="entry name" value="Dup_hybrid_motif"/>
</dbReference>
<feature type="region of interest" description="Disordered" evidence="1">
    <location>
        <begin position="235"/>
        <end position="283"/>
    </location>
</feature>
<dbReference type="EMBL" id="DXHX01000066">
    <property type="protein sequence ID" value="HIV74347.1"/>
    <property type="molecule type" value="Genomic_DNA"/>
</dbReference>
<proteinExistence type="predicted"/>
<evidence type="ECO:0000313" key="5">
    <source>
        <dbReference type="Proteomes" id="UP000823937"/>
    </source>
</evidence>
<organism evidence="4 5">
    <name type="scientific">Candidatus Pseudogracilibacillus intestinigallinarum</name>
    <dbReference type="NCBI Taxonomy" id="2838742"/>
    <lineage>
        <taxon>Bacteria</taxon>
        <taxon>Bacillati</taxon>
        <taxon>Bacillota</taxon>
        <taxon>Bacilli</taxon>
        <taxon>Bacillales</taxon>
        <taxon>Bacillaceae</taxon>
        <taxon>Pseudogracilibacillus</taxon>
    </lineage>
</organism>
<protein>
    <submittedName>
        <fullName evidence="4">M23 family metallopeptidase</fullName>
    </submittedName>
</protein>
<dbReference type="Pfam" id="PF01551">
    <property type="entry name" value="Peptidase_M23"/>
    <property type="match status" value="1"/>
</dbReference>
<sequence length="283" mass="32368">MKGKFLNGFKFRWNRYKKKKGFFPALYIGLAAIILTVVFFSQKEESSTVDEDFAKDEIFSNDNERFDNEEAKEVLQEEEMIQLPMDPRVKGKTVTKFFDANGAEDELEQSVTFYNNRYYESKGVHLKAEDDTAFDVVAAISGKVKEIKEDPLLGNIVILEHDNGIETYYASLAETSVEENAEVKQGEKLGEAGKNVFHADSGIHVHFEIHKDGIEVNPESFFDEPFQNLVELSLESLDEEKEVEGNDEMESEIEEEEEEDSLMENEEENEESLENNDDLISLA</sequence>
<reference evidence="4" key="2">
    <citation type="submission" date="2021-04" db="EMBL/GenBank/DDBJ databases">
        <authorList>
            <person name="Gilroy R."/>
        </authorList>
    </citation>
    <scope>NUCLEOTIDE SEQUENCE</scope>
    <source>
        <strain evidence="4">CHK169-2315</strain>
    </source>
</reference>
<dbReference type="PANTHER" id="PTHR21666:SF291">
    <property type="entry name" value="STAGE II SPORULATION PROTEIN Q"/>
    <property type="match status" value="1"/>
</dbReference>
<evidence type="ECO:0000256" key="2">
    <source>
        <dbReference type="SAM" id="Phobius"/>
    </source>
</evidence>
<evidence type="ECO:0000259" key="3">
    <source>
        <dbReference type="Pfam" id="PF01551"/>
    </source>
</evidence>
<dbReference type="Proteomes" id="UP000823937">
    <property type="component" value="Unassembled WGS sequence"/>
</dbReference>
<dbReference type="SUPFAM" id="SSF51261">
    <property type="entry name" value="Duplicated hybrid motif"/>
    <property type="match status" value="1"/>
</dbReference>
<comment type="caution">
    <text evidence="4">The sequence shown here is derived from an EMBL/GenBank/DDBJ whole genome shotgun (WGS) entry which is preliminary data.</text>
</comment>
<feature type="compositionally biased region" description="Acidic residues" evidence="1">
    <location>
        <begin position="236"/>
        <end position="277"/>
    </location>
</feature>
<evidence type="ECO:0000313" key="4">
    <source>
        <dbReference type="EMBL" id="HIV74347.1"/>
    </source>
</evidence>
<dbReference type="CDD" id="cd12797">
    <property type="entry name" value="M23_peptidase"/>
    <property type="match status" value="1"/>
</dbReference>
<evidence type="ECO:0000256" key="1">
    <source>
        <dbReference type="SAM" id="MobiDB-lite"/>
    </source>
</evidence>